<dbReference type="InterPro" id="IPR041670">
    <property type="entry name" value="Znf-CCHC_6"/>
</dbReference>
<feature type="region of interest" description="Disordered" evidence="2">
    <location>
        <begin position="70"/>
        <end position="126"/>
    </location>
</feature>
<organism evidence="4 5">
    <name type="scientific">Microtus ochrogaster</name>
    <name type="common">Prairie vole</name>
    <dbReference type="NCBI Taxonomy" id="79684"/>
    <lineage>
        <taxon>Eukaryota</taxon>
        <taxon>Metazoa</taxon>
        <taxon>Chordata</taxon>
        <taxon>Craniata</taxon>
        <taxon>Vertebrata</taxon>
        <taxon>Euteleostomi</taxon>
        <taxon>Mammalia</taxon>
        <taxon>Eutheria</taxon>
        <taxon>Euarchontoglires</taxon>
        <taxon>Glires</taxon>
        <taxon>Rodentia</taxon>
        <taxon>Myomorpha</taxon>
        <taxon>Muroidea</taxon>
        <taxon>Cricetidae</taxon>
        <taxon>Arvicolinae</taxon>
        <taxon>Microtus</taxon>
    </lineage>
</organism>
<evidence type="ECO:0000313" key="5">
    <source>
        <dbReference type="Proteomes" id="UP000710432"/>
    </source>
</evidence>
<comment type="caution">
    <text evidence="4">The sequence shown here is derived from an EMBL/GenBank/DDBJ whole genome shotgun (WGS) entry which is preliminary data.</text>
</comment>
<dbReference type="AlphaFoldDB" id="A0A8J6GNY9"/>
<dbReference type="EMBL" id="JAATJU010021149">
    <property type="protein sequence ID" value="KAH0514535.1"/>
    <property type="molecule type" value="Genomic_DNA"/>
</dbReference>
<dbReference type="PANTHER" id="PTHR16035:SF14">
    <property type="entry name" value="FAMILY WITH SEQUENCE SIMILARITY 90 MEMBER A11, PSEUDOGENE-RELATED"/>
    <property type="match status" value="1"/>
</dbReference>
<accession>A0A8J6GNY9</accession>
<evidence type="ECO:0000259" key="3">
    <source>
        <dbReference type="Pfam" id="PF15288"/>
    </source>
</evidence>
<dbReference type="Pfam" id="PF15288">
    <property type="entry name" value="zf-CCHC_6"/>
    <property type="match status" value="1"/>
</dbReference>
<feature type="region of interest" description="Disordered" evidence="2">
    <location>
        <begin position="171"/>
        <end position="196"/>
    </location>
</feature>
<evidence type="ECO:0000256" key="2">
    <source>
        <dbReference type="SAM" id="MobiDB-lite"/>
    </source>
</evidence>
<dbReference type="InterPro" id="IPR039213">
    <property type="entry name" value="FAM90"/>
</dbReference>
<feature type="compositionally biased region" description="Basic and acidic residues" evidence="2">
    <location>
        <begin position="71"/>
        <end position="82"/>
    </location>
</feature>
<evidence type="ECO:0000313" key="4">
    <source>
        <dbReference type="EMBL" id="KAH0514535.1"/>
    </source>
</evidence>
<protein>
    <submittedName>
        <fullName evidence="4">Protein FAM90A27P</fullName>
    </submittedName>
</protein>
<evidence type="ECO:0000256" key="1">
    <source>
        <dbReference type="ARBA" id="ARBA00007943"/>
    </source>
</evidence>
<comment type="similarity">
    <text evidence="1">Belongs to the FAM90 family.</text>
</comment>
<proteinExistence type="inferred from homology"/>
<dbReference type="Proteomes" id="UP000710432">
    <property type="component" value="Unassembled WGS sequence"/>
</dbReference>
<dbReference type="PANTHER" id="PTHR16035">
    <property type="entry name" value="PROTEIN FAM90A1"/>
    <property type="match status" value="1"/>
</dbReference>
<feature type="compositionally biased region" description="Polar residues" evidence="2">
    <location>
        <begin position="182"/>
        <end position="196"/>
    </location>
</feature>
<feature type="domain" description="Zinc knuckle" evidence="3">
    <location>
        <begin position="38"/>
        <end position="78"/>
    </location>
</feature>
<reference evidence="4" key="1">
    <citation type="submission" date="2020-03" db="EMBL/GenBank/DDBJ databases">
        <title>Studies in the Genomics of Life Span.</title>
        <authorList>
            <person name="Glass D."/>
        </authorList>
    </citation>
    <scope>NUCLEOTIDE SEQUENCE</scope>
    <source>
        <strain evidence="4">LTLLF</strain>
        <tissue evidence="4">Muscle</tissue>
    </source>
</reference>
<sequence length="216" mass="24050">MKTSKTMTGQAASEVLLMVLNLFSKFTGDDKDREVREVKCKDCGAFGHTLRSSRCPNKCGYGLLVPQPLKTRKEKENQDPRRLLGLPTPETINQAERDKKQKQVTRQSSDEQQGKAPFTEFPMDSPRMEQDFNLAMPSAAHVSGQSLRMQFTRVFGDCWISRFITAAPGLGIQRETPPSACPASQENGEGTRSQVPWTVLYEDLQVSSSSEDSDGD</sequence>
<gene>
    <name evidence="4" type="ORF">LTLLF_134560</name>
</gene>
<name>A0A8J6GNY9_MICOH</name>